<evidence type="ECO:0000256" key="1">
    <source>
        <dbReference type="SAM" id="MobiDB-lite"/>
    </source>
</evidence>
<evidence type="ECO:0000259" key="2">
    <source>
        <dbReference type="PROSITE" id="PS50174"/>
    </source>
</evidence>
<feature type="domain" description="G-patch" evidence="2">
    <location>
        <begin position="129"/>
        <end position="149"/>
    </location>
</feature>
<dbReference type="EMBL" id="JAAAHW010000090">
    <property type="protein sequence ID" value="KAG0006592.1"/>
    <property type="molecule type" value="Genomic_DNA"/>
</dbReference>
<feature type="compositionally biased region" description="Polar residues" evidence="1">
    <location>
        <begin position="847"/>
        <end position="861"/>
    </location>
</feature>
<dbReference type="OrthoDB" id="20507at2759"/>
<name>A0A9P6MLD4_9FUNG</name>
<dbReference type="InterPro" id="IPR000467">
    <property type="entry name" value="G_patch_dom"/>
</dbReference>
<feature type="compositionally biased region" description="Low complexity" evidence="1">
    <location>
        <begin position="665"/>
        <end position="674"/>
    </location>
</feature>
<feature type="compositionally biased region" description="Acidic residues" evidence="1">
    <location>
        <begin position="612"/>
        <end position="626"/>
    </location>
</feature>
<feature type="compositionally biased region" description="Basic and acidic residues" evidence="1">
    <location>
        <begin position="255"/>
        <end position="281"/>
    </location>
</feature>
<comment type="caution">
    <text evidence="3">The sequence shown here is derived from an EMBL/GenBank/DDBJ whole genome shotgun (WGS) entry which is preliminary data.</text>
</comment>
<accession>A0A9P6MLD4</accession>
<feature type="region of interest" description="Disordered" evidence="1">
    <location>
        <begin position="145"/>
        <end position="171"/>
    </location>
</feature>
<organism evidence="3 4">
    <name type="scientific">Modicella reniformis</name>
    <dbReference type="NCBI Taxonomy" id="1440133"/>
    <lineage>
        <taxon>Eukaryota</taxon>
        <taxon>Fungi</taxon>
        <taxon>Fungi incertae sedis</taxon>
        <taxon>Mucoromycota</taxon>
        <taxon>Mortierellomycotina</taxon>
        <taxon>Mortierellomycetes</taxon>
        <taxon>Mortierellales</taxon>
        <taxon>Mortierellaceae</taxon>
        <taxon>Modicella</taxon>
    </lineage>
</organism>
<gene>
    <name evidence="3" type="ORF">BGZ65_006297</name>
</gene>
<dbReference type="Pfam" id="PF01585">
    <property type="entry name" value="G-patch"/>
    <property type="match status" value="1"/>
</dbReference>
<dbReference type="AlphaFoldDB" id="A0A9P6MLD4"/>
<dbReference type="GO" id="GO:0006397">
    <property type="term" value="P:mRNA processing"/>
    <property type="evidence" value="ECO:0007669"/>
    <property type="project" value="InterPro"/>
</dbReference>
<dbReference type="PANTHER" id="PTHR13384">
    <property type="entry name" value="G PATCH DOMAIN-CONTAINING PROTEIN 1"/>
    <property type="match status" value="1"/>
</dbReference>
<feature type="compositionally biased region" description="Basic and acidic residues" evidence="1">
    <location>
        <begin position="627"/>
        <end position="639"/>
    </location>
</feature>
<proteinExistence type="predicted"/>
<feature type="region of interest" description="Disordered" evidence="1">
    <location>
        <begin position="230"/>
        <end position="281"/>
    </location>
</feature>
<protein>
    <recommendedName>
        <fullName evidence="2">G-patch domain-containing protein</fullName>
    </recommendedName>
</protein>
<dbReference type="Pfam" id="PF07713">
    <property type="entry name" value="DUF1604"/>
    <property type="match status" value="1"/>
</dbReference>
<feature type="compositionally biased region" description="Basic and acidic residues" evidence="1">
    <location>
        <begin position="762"/>
        <end position="779"/>
    </location>
</feature>
<dbReference type="InterPro" id="IPR011666">
    <property type="entry name" value="DUF1604"/>
</dbReference>
<feature type="compositionally biased region" description="Acidic residues" evidence="1">
    <location>
        <begin position="236"/>
        <end position="246"/>
    </location>
</feature>
<dbReference type="PANTHER" id="PTHR13384:SF19">
    <property type="entry name" value="G PATCH DOMAIN-CONTAINING PROTEIN 1"/>
    <property type="match status" value="1"/>
</dbReference>
<evidence type="ECO:0000313" key="4">
    <source>
        <dbReference type="Proteomes" id="UP000749646"/>
    </source>
</evidence>
<dbReference type="Pfam" id="PF26093">
    <property type="entry name" value="HTH_TGH"/>
    <property type="match status" value="1"/>
</dbReference>
<sequence>MSRDIGICQSVRDEQGRRRFHGAFTGGFSAGYYNTVGSKEGWAPSEFVSSRDKRSEKIAFKPEDFMDEEDKQMLADSARLTATSDFDTTGSTRRDLEMKRAAARTMQASGSVLGALPDTLIDDIIVPSSEPVGIRLLKRMGWKPGQGIGPRVSRRQQKPGDAQHSDEDDEQLVNVTFAPIDSAVVIFTNKTNHQGLGFDPYKNAPEFDRSLRGQADSKYLTADPKSRKAELGFGTFDDDDDEDDEVYGSGPKTLRSLDYDMALNDHPRSRRDEGKGKPEKSDTLVVMYCTDGRPPLPGFALAATPAKPLKWYSALKVPKDFVPHHTFDDDVKPIIPTNKREQPKLTVDERALVLGETPIDGPRRSVFEYISADNKNRLDNILGFVMDTEGEKRLRKDHWEVPKIEKQAAEAALKGFIPFGDNIAKQNRYKQYLNVQAGISDEKIELVEGFSGQEMTNELNEFVQAARIFKPLTSTMANRFTTASKVFEFAQPAAGLRSAEDIKALEKTAPTHHAVEKMEVPKSQATKAAAMGMFGPLTRTVMDLYPSKLDSIKPGEGMMDEDITLGNNHDNSSLSVKEISGDVVIEEEQSDQSGEVQERPPMDIFKAIFDNSDTESESGSNSEDDQKDPVANKTDKMEVIEGEGETSQEPFKPVFTRRSDRVGVSSSIPPSRIQSRSRRLDIPHSDDDEGGDSEIGPKLTIPNAATTKAAKRLADNKVDDTNNARKTSLIPERNRSSGPDDFIGPPPPAPEKRSQGESGSEVESREERNLTHPLRDTNHPPRLPDQSHPHPDLNGKTSTPVAHILGIVHLQKPSGDSEDLPDADTLTQAWMVENGTSQADTRPRPESASSRFQITEQKQKS</sequence>
<feature type="compositionally biased region" description="Basic and acidic residues" evidence="1">
    <location>
        <begin position="712"/>
        <end position="723"/>
    </location>
</feature>
<feature type="region of interest" description="Disordered" evidence="1">
    <location>
        <begin position="612"/>
        <end position="861"/>
    </location>
</feature>
<reference evidence="3" key="1">
    <citation type="journal article" date="2020" name="Fungal Divers.">
        <title>Resolving the Mortierellaceae phylogeny through synthesis of multi-gene phylogenetics and phylogenomics.</title>
        <authorList>
            <person name="Vandepol N."/>
            <person name="Liber J."/>
            <person name="Desiro A."/>
            <person name="Na H."/>
            <person name="Kennedy M."/>
            <person name="Barry K."/>
            <person name="Grigoriev I.V."/>
            <person name="Miller A.N."/>
            <person name="O'Donnell K."/>
            <person name="Stajich J.E."/>
            <person name="Bonito G."/>
        </authorList>
    </citation>
    <scope>NUCLEOTIDE SEQUENCE</scope>
    <source>
        <strain evidence="3">MES-2147</strain>
    </source>
</reference>
<keyword evidence="4" id="KW-1185">Reference proteome</keyword>
<evidence type="ECO:0000313" key="3">
    <source>
        <dbReference type="EMBL" id="KAG0006592.1"/>
    </source>
</evidence>
<dbReference type="GO" id="GO:0005634">
    <property type="term" value="C:nucleus"/>
    <property type="evidence" value="ECO:0007669"/>
    <property type="project" value="TreeGrafter"/>
</dbReference>
<dbReference type="GO" id="GO:0003723">
    <property type="term" value="F:RNA binding"/>
    <property type="evidence" value="ECO:0007669"/>
    <property type="project" value="TreeGrafter"/>
</dbReference>
<dbReference type="PROSITE" id="PS50174">
    <property type="entry name" value="G_PATCH"/>
    <property type="match status" value="1"/>
</dbReference>
<dbReference type="Proteomes" id="UP000749646">
    <property type="component" value="Unassembled WGS sequence"/>
</dbReference>